<dbReference type="InterPro" id="IPR015517">
    <property type="entry name" value="dCMP_deaminase-rel"/>
</dbReference>
<dbReference type="InterPro" id="IPR016192">
    <property type="entry name" value="APOBEC/CMP_deaminase_Zn-bd"/>
</dbReference>
<comment type="similarity">
    <text evidence="2">Belongs to the cytidine and deoxycytidylate deaminase family.</text>
</comment>
<dbReference type="InterPro" id="IPR016193">
    <property type="entry name" value="Cytidine_deaminase-like"/>
</dbReference>
<evidence type="ECO:0000256" key="7">
    <source>
        <dbReference type="PIRSR" id="PIRSR006019-2"/>
    </source>
</evidence>
<sequence length="149" mass="16582">MSKLEKFYSLSCYHAQLFSKDPNTKVAAMVIDANHNILSVGYNGLPRGFEETQERWSKPEKYQYVVHAEANAICTAARNGAKLDGGSIVSTLFPCDQCARLIIQAGIKKVVTARPEENSSWLQSFGYSKEMFDECGVEIEYVSSISTLL</sequence>
<organism evidence="9 10">
    <name type="scientific">Chlorovirus heliozoae</name>
    <dbReference type="NCBI Taxonomy" id="322019"/>
    <lineage>
        <taxon>Viruses</taxon>
        <taxon>Varidnaviria</taxon>
        <taxon>Bamfordvirae</taxon>
        <taxon>Nucleocytoviricota</taxon>
        <taxon>Megaviricetes</taxon>
        <taxon>Algavirales</taxon>
        <taxon>Phycodnaviridae</taxon>
        <taxon>Chlorovirus</taxon>
    </lineage>
</organism>
<protein>
    <submittedName>
        <fullName evidence="9">Uncharacterized protein Z616L</fullName>
    </submittedName>
</protein>
<evidence type="ECO:0000313" key="9">
    <source>
        <dbReference type="EMBL" id="ABT16750.1"/>
    </source>
</evidence>
<keyword evidence="3 7" id="KW-0479">Metal-binding</keyword>
<dbReference type="KEGG" id="vg:5470344"/>
<dbReference type="InterPro" id="IPR002125">
    <property type="entry name" value="CMP_dCMP_dom"/>
</dbReference>
<dbReference type="Gene3D" id="3.40.140.10">
    <property type="entry name" value="Cytidine Deaminase, domain 2"/>
    <property type="match status" value="1"/>
</dbReference>
<dbReference type="CDD" id="cd01286">
    <property type="entry name" value="deoxycytidylate_deaminase"/>
    <property type="match status" value="1"/>
</dbReference>
<dbReference type="SUPFAM" id="SSF53927">
    <property type="entry name" value="Cytidine deaminase-like"/>
    <property type="match status" value="1"/>
</dbReference>
<dbReference type="GO" id="GO:0006220">
    <property type="term" value="P:pyrimidine nucleotide metabolic process"/>
    <property type="evidence" value="ECO:0007669"/>
    <property type="project" value="InterPro"/>
</dbReference>
<evidence type="ECO:0000256" key="4">
    <source>
        <dbReference type="ARBA" id="ARBA00022801"/>
    </source>
</evidence>
<evidence type="ECO:0000256" key="1">
    <source>
        <dbReference type="ARBA" id="ARBA00001947"/>
    </source>
</evidence>
<dbReference type="PANTHER" id="PTHR11086">
    <property type="entry name" value="DEOXYCYTIDYLATE DEAMINASE-RELATED"/>
    <property type="match status" value="1"/>
</dbReference>
<accession>A7K9M6</accession>
<keyword evidence="4" id="KW-0378">Hydrolase</keyword>
<feature type="binding site" evidence="7">
    <location>
        <position position="98"/>
    </location>
    <ligand>
        <name>Zn(2+)</name>
        <dbReference type="ChEBI" id="CHEBI:29105"/>
        <note>catalytic</note>
    </ligand>
</feature>
<name>A7K9M6_9PHYC</name>
<dbReference type="PANTHER" id="PTHR11086:SF18">
    <property type="entry name" value="DEOXYCYTIDYLATE DEAMINASE"/>
    <property type="match status" value="1"/>
</dbReference>
<feature type="binding site" evidence="7">
    <location>
        <position position="67"/>
    </location>
    <ligand>
        <name>Zn(2+)</name>
        <dbReference type="ChEBI" id="CHEBI:29105"/>
        <note>catalytic</note>
    </ligand>
</feature>
<dbReference type="RefSeq" id="YP_001427097.1">
    <property type="nucleotide sequence ID" value="NC_008724.1"/>
</dbReference>
<dbReference type="OrthoDB" id="10605at10239"/>
<dbReference type="Proteomes" id="UP000202420">
    <property type="component" value="Segment"/>
</dbReference>
<dbReference type="InterPro" id="IPR035105">
    <property type="entry name" value="Deoxycytidylate_deaminase_dom"/>
</dbReference>
<dbReference type="Pfam" id="PF00383">
    <property type="entry name" value="dCMP_cyt_deam_1"/>
    <property type="match status" value="1"/>
</dbReference>
<proteinExistence type="inferred from homology"/>
<evidence type="ECO:0000313" key="10">
    <source>
        <dbReference type="Proteomes" id="UP000202420"/>
    </source>
</evidence>
<dbReference type="EMBL" id="EF101928">
    <property type="protein sequence ID" value="ABT16750.1"/>
    <property type="molecule type" value="Genomic_DNA"/>
</dbReference>
<keyword evidence="10" id="KW-1185">Reference proteome</keyword>
<evidence type="ECO:0000256" key="2">
    <source>
        <dbReference type="ARBA" id="ARBA00006576"/>
    </source>
</evidence>
<dbReference type="InterPro" id="IPR016473">
    <property type="entry name" value="dCMP_deaminase"/>
</dbReference>
<evidence type="ECO:0000256" key="5">
    <source>
        <dbReference type="ARBA" id="ARBA00022833"/>
    </source>
</evidence>
<dbReference type="GO" id="GO:0008270">
    <property type="term" value="F:zinc ion binding"/>
    <property type="evidence" value="ECO:0007669"/>
    <property type="project" value="InterPro"/>
</dbReference>
<evidence type="ECO:0000259" key="8">
    <source>
        <dbReference type="PROSITE" id="PS51747"/>
    </source>
</evidence>
<dbReference type="PROSITE" id="PS51747">
    <property type="entry name" value="CYT_DCMP_DEAMINASES_2"/>
    <property type="match status" value="1"/>
</dbReference>
<feature type="binding site" evidence="7">
    <location>
        <position position="95"/>
    </location>
    <ligand>
        <name>Zn(2+)</name>
        <dbReference type="ChEBI" id="CHEBI:29105"/>
        <note>catalytic</note>
    </ligand>
</feature>
<reference evidence="9 10" key="1">
    <citation type="submission" date="2006-09" db="EMBL/GenBank/DDBJ databases">
        <title>Sequence and annotation of the 288-kb ATCV-1 virus that infects an endosymbiotic Chlorella strain of the heliozoon Acanthocystis turfacea.</title>
        <authorList>
            <person name="Fitzgerald L.A."/>
            <person name="Graves M.V."/>
            <person name="Li X."/>
            <person name="Pfitzner A.J.P."/>
            <person name="Hartigan J."/>
            <person name="Van Etten J.L."/>
        </authorList>
    </citation>
    <scope>NUCLEOTIDE SEQUENCE [LARGE SCALE GENOMIC DNA]</scope>
    <source>
        <strain evidence="9 10">ATCV-1</strain>
    </source>
</reference>
<feature type="active site" description="Proton donor" evidence="6">
    <location>
        <position position="69"/>
    </location>
</feature>
<feature type="domain" description="CMP/dCMP-type deaminase" evidence="8">
    <location>
        <begin position="3"/>
        <end position="129"/>
    </location>
</feature>
<dbReference type="PIRSF" id="PIRSF006019">
    <property type="entry name" value="dCMP_deaminase"/>
    <property type="match status" value="1"/>
</dbReference>
<keyword evidence="5 7" id="KW-0862">Zinc</keyword>
<dbReference type="GO" id="GO:0004132">
    <property type="term" value="F:dCMP deaminase activity"/>
    <property type="evidence" value="ECO:0007669"/>
    <property type="project" value="InterPro"/>
</dbReference>
<dbReference type="PROSITE" id="PS00903">
    <property type="entry name" value="CYT_DCMP_DEAMINASES_1"/>
    <property type="match status" value="1"/>
</dbReference>
<dbReference type="GeneID" id="5470344"/>
<evidence type="ECO:0000256" key="6">
    <source>
        <dbReference type="PIRSR" id="PIRSR006019-1"/>
    </source>
</evidence>
<evidence type="ECO:0000256" key="3">
    <source>
        <dbReference type="ARBA" id="ARBA00022723"/>
    </source>
</evidence>
<gene>
    <name evidence="9" type="primary">Z616L</name>
    <name evidence="9" type="ORF">ATCV1_Z616L</name>
</gene>
<comment type="cofactor">
    <cofactor evidence="1 7">
        <name>Zn(2+)</name>
        <dbReference type="ChEBI" id="CHEBI:29105"/>
    </cofactor>
</comment>